<dbReference type="GO" id="GO:0016020">
    <property type="term" value="C:membrane"/>
    <property type="evidence" value="ECO:0007669"/>
    <property type="project" value="UniProtKB-SubCell"/>
</dbReference>
<evidence type="ECO:0000256" key="5">
    <source>
        <dbReference type="ARBA" id="ARBA00023136"/>
    </source>
</evidence>
<evidence type="ECO:0000313" key="7">
    <source>
        <dbReference type="EMBL" id="OEU16143.1"/>
    </source>
</evidence>
<reference evidence="7 8" key="1">
    <citation type="submission" date="2016-09" db="EMBL/GenBank/DDBJ databases">
        <title>Extensive genetic diversity and differential bi-allelic expression allows diatom success in the polar Southern Ocean.</title>
        <authorList>
            <consortium name="DOE Joint Genome Institute"/>
            <person name="Mock T."/>
            <person name="Otillar R.P."/>
            <person name="Strauss J."/>
            <person name="Dupont C."/>
            <person name="Frickenhaus S."/>
            <person name="Maumus F."/>
            <person name="Mcmullan M."/>
            <person name="Sanges R."/>
            <person name="Schmutz J."/>
            <person name="Toseland A."/>
            <person name="Valas R."/>
            <person name="Veluchamy A."/>
            <person name="Ward B.J."/>
            <person name="Allen A."/>
            <person name="Barry K."/>
            <person name="Falciatore A."/>
            <person name="Ferrante M."/>
            <person name="Fortunato A.E."/>
            <person name="Gloeckner G."/>
            <person name="Gruber A."/>
            <person name="Hipkin R."/>
            <person name="Janech M."/>
            <person name="Kroth P."/>
            <person name="Leese F."/>
            <person name="Lindquist E."/>
            <person name="Lyon B.R."/>
            <person name="Martin J."/>
            <person name="Mayer C."/>
            <person name="Parker M."/>
            <person name="Quesneville H."/>
            <person name="Raymond J."/>
            <person name="Uhlig C."/>
            <person name="Valentin K.U."/>
            <person name="Worden A.Z."/>
            <person name="Armbrust E.V."/>
            <person name="Bowler C."/>
            <person name="Green B."/>
            <person name="Moulton V."/>
            <person name="Van Oosterhout C."/>
            <person name="Grigoriev I."/>
        </authorList>
    </citation>
    <scope>NUCLEOTIDE SEQUENCE [LARGE SCALE GENOMIC DNA]</scope>
    <source>
        <strain evidence="7 8">CCMP1102</strain>
    </source>
</reference>
<dbReference type="AlphaFoldDB" id="A0A1E7FEC7"/>
<evidence type="ECO:0000256" key="6">
    <source>
        <dbReference type="SAM" id="Phobius"/>
    </source>
</evidence>
<proteinExistence type="inferred from homology"/>
<evidence type="ECO:0000313" key="8">
    <source>
        <dbReference type="Proteomes" id="UP000095751"/>
    </source>
</evidence>
<protein>
    <submittedName>
        <fullName evidence="7">Uncharacterized protein</fullName>
    </submittedName>
</protein>
<keyword evidence="5 6" id="KW-0472">Membrane</keyword>
<dbReference type="InterPro" id="IPR005349">
    <property type="entry name" value="TMEM14"/>
</dbReference>
<organism evidence="7 8">
    <name type="scientific">Fragilariopsis cylindrus CCMP1102</name>
    <dbReference type="NCBI Taxonomy" id="635003"/>
    <lineage>
        <taxon>Eukaryota</taxon>
        <taxon>Sar</taxon>
        <taxon>Stramenopiles</taxon>
        <taxon>Ochrophyta</taxon>
        <taxon>Bacillariophyta</taxon>
        <taxon>Bacillariophyceae</taxon>
        <taxon>Bacillariophycidae</taxon>
        <taxon>Bacillariales</taxon>
        <taxon>Bacillariaceae</taxon>
        <taxon>Fragilariopsis</taxon>
    </lineage>
</organism>
<gene>
    <name evidence="7" type="ORF">FRACYDRAFT_144881</name>
</gene>
<dbReference type="Gene3D" id="1.10.10.1740">
    <property type="entry name" value="Transmembrane protein 14-like"/>
    <property type="match status" value="1"/>
</dbReference>
<sequence length="97" mass="9857">LNSAVGGLTFFGGLMGYVTKGSKPSLIAGSTLGGLLMVSAYLISKSSKSRSSKGNILGSSVAGLLGYVMGKKFLASKKFMPSGLLAFLSAANVVYNL</sequence>
<accession>A0A1E7FEC7</accession>
<dbReference type="InterPro" id="IPR044890">
    <property type="entry name" value="TMEM14_sf"/>
</dbReference>
<dbReference type="Proteomes" id="UP000095751">
    <property type="component" value="Unassembled WGS sequence"/>
</dbReference>
<dbReference type="OrthoDB" id="40290at2759"/>
<dbReference type="KEGG" id="fcy:FRACYDRAFT_144881"/>
<name>A0A1E7FEC7_9STRA</name>
<feature type="non-terminal residue" evidence="7">
    <location>
        <position position="1"/>
    </location>
</feature>
<feature type="non-terminal residue" evidence="7">
    <location>
        <position position="97"/>
    </location>
</feature>
<keyword evidence="4 6" id="KW-1133">Transmembrane helix</keyword>
<evidence type="ECO:0000256" key="3">
    <source>
        <dbReference type="ARBA" id="ARBA00022692"/>
    </source>
</evidence>
<comment type="similarity">
    <text evidence="2">Belongs to the TMEM14 family.</text>
</comment>
<keyword evidence="8" id="KW-1185">Reference proteome</keyword>
<comment type="subcellular location">
    <subcellularLocation>
        <location evidence="1">Membrane</location>
    </subcellularLocation>
</comment>
<keyword evidence="3 6" id="KW-0812">Transmembrane</keyword>
<dbReference type="PANTHER" id="PTHR12668:SF43">
    <property type="entry name" value="TRANSMEMBRANE PROTEIN 14 HOMOLOG"/>
    <property type="match status" value="1"/>
</dbReference>
<evidence type="ECO:0000256" key="4">
    <source>
        <dbReference type="ARBA" id="ARBA00022989"/>
    </source>
</evidence>
<evidence type="ECO:0000256" key="1">
    <source>
        <dbReference type="ARBA" id="ARBA00004370"/>
    </source>
</evidence>
<dbReference type="PANTHER" id="PTHR12668">
    <property type="entry name" value="TRANSMEMBRANE PROTEIN 14, 15"/>
    <property type="match status" value="1"/>
</dbReference>
<dbReference type="Pfam" id="PF03647">
    <property type="entry name" value="Tmemb_14"/>
    <property type="match status" value="1"/>
</dbReference>
<feature type="transmembrane region" description="Helical" evidence="6">
    <location>
        <begin position="25"/>
        <end position="43"/>
    </location>
</feature>
<evidence type="ECO:0000256" key="2">
    <source>
        <dbReference type="ARBA" id="ARBA00007590"/>
    </source>
</evidence>
<dbReference type="EMBL" id="KV784358">
    <property type="protein sequence ID" value="OEU16143.1"/>
    <property type="molecule type" value="Genomic_DNA"/>
</dbReference>
<dbReference type="InParanoid" id="A0A1E7FEC7"/>